<dbReference type="GeneID" id="83016291"/>
<dbReference type="InterPro" id="IPR050661">
    <property type="entry name" value="BglG_antiterminators"/>
</dbReference>
<comment type="caution">
    <text evidence="5">The sequence shown here is derived from an EMBL/GenBank/DDBJ whole genome shotgun (WGS) entry which is preliminary data.</text>
</comment>
<accession>A0A412FUR5</accession>
<keyword evidence="6" id="KW-1185">Reference proteome</keyword>
<proteinExistence type="predicted"/>
<gene>
    <name evidence="5" type="ORF">DWY25_12885</name>
</gene>
<dbReference type="AlphaFoldDB" id="A0A412FUR5"/>
<organism evidence="5 6">
    <name type="scientific">Holdemania filiformis</name>
    <dbReference type="NCBI Taxonomy" id="61171"/>
    <lineage>
        <taxon>Bacteria</taxon>
        <taxon>Bacillati</taxon>
        <taxon>Bacillota</taxon>
        <taxon>Erysipelotrichia</taxon>
        <taxon>Erysipelotrichales</taxon>
        <taxon>Erysipelotrichaceae</taxon>
        <taxon>Holdemania</taxon>
    </lineage>
</organism>
<evidence type="ECO:0000256" key="1">
    <source>
        <dbReference type="ARBA" id="ARBA00023015"/>
    </source>
</evidence>
<name>A0A412FUR5_9FIRM</name>
<protein>
    <submittedName>
        <fullName evidence="5">HTH domain-containing protein</fullName>
    </submittedName>
</protein>
<dbReference type="Pfam" id="PF08279">
    <property type="entry name" value="HTH_11"/>
    <property type="match status" value="1"/>
</dbReference>
<keyword evidence="1" id="KW-0805">Transcription regulation</keyword>
<keyword evidence="2" id="KW-0804">Transcription</keyword>
<evidence type="ECO:0000313" key="6">
    <source>
        <dbReference type="Proteomes" id="UP000284178"/>
    </source>
</evidence>
<evidence type="ECO:0000256" key="2">
    <source>
        <dbReference type="ARBA" id="ARBA00023163"/>
    </source>
</evidence>
<dbReference type="RefSeq" id="WP_117895568.1">
    <property type="nucleotide sequence ID" value="NZ_CABJCV010000017.1"/>
</dbReference>
<evidence type="ECO:0000259" key="3">
    <source>
        <dbReference type="Pfam" id="PF05043"/>
    </source>
</evidence>
<feature type="domain" description="Mga helix-turn-helix" evidence="3">
    <location>
        <begin position="91"/>
        <end position="167"/>
    </location>
</feature>
<dbReference type="PANTHER" id="PTHR30185:SF18">
    <property type="entry name" value="TRANSCRIPTIONAL REGULATOR MTLR"/>
    <property type="match status" value="1"/>
</dbReference>
<dbReference type="Gene3D" id="1.10.10.10">
    <property type="entry name" value="Winged helix-like DNA-binding domain superfamily/Winged helix DNA-binding domain"/>
    <property type="match status" value="1"/>
</dbReference>
<dbReference type="Pfam" id="PF05043">
    <property type="entry name" value="Mga"/>
    <property type="match status" value="1"/>
</dbReference>
<dbReference type="EMBL" id="QRUP01000017">
    <property type="protein sequence ID" value="RGR71901.1"/>
    <property type="molecule type" value="Genomic_DNA"/>
</dbReference>
<evidence type="ECO:0000259" key="4">
    <source>
        <dbReference type="Pfam" id="PF08279"/>
    </source>
</evidence>
<evidence type="ECO:0000313" key="5">
    <source>
        <dbReference type="EMBL" id="RGR71901.1"/>
    </source>
</evidence>
<reference evidence="5 6" key="1">
    <citation type="submission" date="2018-08" db="EMBL/GenBank/DDBJ databases">
        <title>A genome reference for cultivated species of the human gut microbiota.</title>
        <authorList>
            <person name="Zou Y."/>
            <person name="Xue W."/>
            <person name="Luo G."/>
        </authorList>
    </citation>
    <scope>NUCLEOTIDE SEQUENCE [LARGE SCALE GENOMIC DNA]</scope>
    <source>
        <strain evidence="5 6">AF24-29</strain>
    </source>
</reference>
<dbReference type="Proteomes" id="UP000284178">
    <property type="component" value="Unassembled WGS sequence"/>
</dbReference>
<feature type="domain" description="Helix-turn-helix type 11" evidence="4">
    <location>
        <begin position="7"/>
        <end position="62"/>
    </location>
</feature>
<dbReference type="PANTHER" id="PTHR30185">
    <property type="entry name" value="CRYPTIC BETA-GLUCOSIDE BGL OPERON ANTITERMINATOR"/>
    <property type="match status" value="1"/>
</dbReference>
<dbReference type="InterPro" id="IPR036388">
    <property type="entry name" value="WH-like_DNA-bd_sf"/>
</dbReference>
<sequence>MLSTIGRKILQYISSCDSYVSGEELSKICNVSINTIRKEIDLINHELTGRGCFIETKVAVGYSLTIRDPRAAAPFLTQSLKEFRRFDYLNYSEFSMAYQILMKLLIASSYTSIEALVGCLFCSRSTILRTMDQVQLILNPFHLEMKVRRNYGLIIQGDEWSKRICLIFLHKVFAHENKPQIYEGAFGALFLNQTDYPQILQDQILRYFGRHREITIPNIHVIKLTQYILLAKTRSRYASAIQYTEDQLNHIRQLSAFKAARELYASLPAYFKENLHENDILSLAALIACCMTLKSADQIPLEDQPVIFQEVRDSLAFIRQHYELEDCLDASFYDAFAGYLYCLNLKKEFNFCTDSEELTTSTKIGLWTADLCSLFALFYKNKTGVHLNETDLAEAYYIFNAAIYKQNYTFNKMNIAVVSRQGRYYSESIAARLMTYSSRYIESLEVLEATELYETELDVYDAIITDIYFSSLPKNYHGAYIEFNHHRDSPEYKDLSDFLIQFFNQQALPLFQPANFHKTDFKQKQDVYDAIFSFYASELGDREAFFRDLQMRDSFISNEKKQDLVLITSLAMRISRPVFQVFVNHKPIFWNQNKAHVFIFYQYGDGSRENVQRISYLLKQFLHQNALFLNTLYEQSYDEVVGCFNIL</sequence>
<dbReference type="InterPro" id="IPR013196">
    <property type="entry name" value="HTH_11"/>
</dbReference>
<dbReference type="InterPro" id="IPR007737">
    <property type="entry name" value="Mga_HTH"/>
</dbReference>